<keyword evidence="1" id="KW-1133">Transmembrane helix</keyword>
<evidence type="ECO:0000313" key="2">
    <source>
        <dbReference type="EMBL" id="SES05416.1"/>
    </source>
</evidence>
<keyword evidence="1" id="KW-0812">Transmembrane</keyword>
<accession>A0A1H9U7G3</accession>
<evidence type="ECO:0000313" key="3">
    <source>
        <dbReference type="Proteomes" id="UP000198885"/>
    </source>
</evidence>
<name>A0A1H9U7G3_9RHOB</name>
<feature type="transmembrane region" description="Helical" evidence="1">
    <location>
        <begin position="83"/>
        <end position="108"/>
    </location>
</feature>
<evidence type="ECO:0000256" key="1">
    <source>
        <dbReference type="SAM" id="Phobius"/>
    </source>
</evidence>
<sequence>MYGMQIMARRMARRAAFSFVAVLFLLAGIAFLCVAAFLMLAASHGAIFAATVIGVVFLGVALILFGIAMLVGRRPVAVAPAPMPMAGAGAGSPVAILTPVIAALAMGISQGMAARRAMRRPRSQD</sequence>
<proteinExistence type="predicted"/>
<reference evidence="2 3" key="1">
    <citation type="submission" date="2016-10" db="EMBL/GenBank/DDBJ databases">
        <authorList>
            <person name="de Groot N.N."/>
        </authorList>
    </citation>
    <scope>NUCLEOTIDE SEQUENCE [LARGE SCALE GENOMIC DNA]</scope>
    <source>
        <strain evidence="2 3">DSM 23042</strain>
    </source>
</reference>
<protein>
    <recommendedName>
        <fullName evidence="4">Holin-X, holin superfamily III</fullName>
    </recommendedName>
</protein>
<gene>
    <name evidence="2" type="ORF">SAMN04490244_10588</name>
</gene>
<dbReference type="EMBL" id="FOGU01000005">
    <property type="protein sequence ID" value="SES05416.1"/>
    <property type="molecule type" value="Genomic_DNA"/>
</dbReference>
<dbReference type="AlphaFoldDB" id="A0A1H9U7G3"/>
<keyword evidence="3" id="KW-1185">Reference proteome</keyword>
<feature type="transmembrane region" description="Helical" evidence="1">
    <location>
        <begin position="45"/>
        <end position="71"/>
    </location>
</feature>
<evidence type="ECO:0008006" key="4">
    <source>
        <dbReference type="Google" id="ProtNLM"/>
    </source>
</evidence>
<keyword evidence="1" id="KW-0472">Membrane</keyword>
<organism evidence="2 3">
    <name type="scientific">Tranquillimonas rosea</name>
    <dbReference type="NCBI Taxonomy" id="641238"/>
    <lineage>
        <taxon>Bacteria</taxon>
        <taxon>Pseudomonadati</taxon>
        <taxon>Pseudomonadota</taxon>
        <taxon>Alphaproteobacteria</taxon>
        <taxon>Rhodobacterales</taxon>
        <taxon>Roseobacteraceae</taxon>
        <taxon>Tranquillimonas</taxon>
    </lineage>
</organism>
<dbReference type="STRING" id="641238.SAMN04490244_10588"/>
<dbReference type="Proteomes" id="UP000198885">
    <property type="component" value="Unassembled WGS sequence"/>
</dbReference>